<dbReference type="InterPro" id="IPR005129">
    <property type="entry name" value="GTPase_ArgK"/>
</dbReference>
<dbReference type="Proteomes" id="UP000641454">
    <property type="component" value="Unassembled WGS sequence"/>
</dbReference>
<dbReference type="Pfam" id="PF03308">
    <property type="entry name" value="MeaB"/>
    <property type="match status" value="1"/>
</dbReference>
<evidence type="ECO:0000259" key="3">
    <source>
        <dbReference type="SMART" id="SM00382"/>
    </source>
</evidence>
<protein>
    <submittedName>
        <fullName evidence="4">Methylmalonyl Co-A mutase-associated GTPase MeaB</fullName>
        <ecNumber evidence="4">3.6.5.-</ecNumber>
    </submittedName>
</protein>
<dbReference type="GO" id="GO:0005737">
    <property type="term" value="C:cytoplasm"/>
    <property type="evidence" value="ECO:0007669"/>
    <property type="project" value="TreeGrafter"/>
</dbReference>
<keyword evidence="2" id="KW-0812">Transmembrane</keyword>
<dbReference type="GO" id="GO:0003924">
    <property type="term" value="F:GTPase activity"/>
    <property type="evidence" value="ECO:0007669"/>
    <property type="project" value="InterPro"/>
</dbReference>
<name>A0A923N2X4_9FLAO</name>
<dbReference type="SUPFAM" id="SSF52540">
    <property type="entry name" value="P-loop containing nucleoside triphosphate hydrolases"/>
    <property type="match status" value="1"/>
</dbReference>
<dbReference type="EC" id="3.6.5.-" evidence="4"/>
<keyword evidence="2" id="KW-0472">Membrane</keyword>
<evidence type="ECO:0000256" key="2">
    <source>
        <dbReference type="SAM" id="Phobius"/>
    </source>
</evidence>
<sequence length="411" mass="44999">MSCDKNTILAPIKTTQTPVFLKGFILLFLVGYSLLKLFWFSLLLLSKTITLNDQKKSTSALHEKAGIAPPDFVSDVVVKKIQKFRKVQPSAAALVKGILAGMITDLSRAITLVESRNTDHLLKANEVINACLPHANKSIRIGVTGVPGVGKSTFIEAFGKHLTSLGKKVAVLAVDPSSSISHGSILGDKTRMEELVKDPNAYIRPSASGDTLGGVARKTRETITLCEACGFDVIIIETVGVGQSETAVHSMVDFFLLLKIAGAGDELQGIKRGIMEMADAIVINKADGDNIKKAKLAKTEFNRALHLFPAKKSGWTPTTATCSAITHDGIHEVWETIEQFVKLTSDNAYFTKKRSEQNEYWLIETINEQLKLNFYNHPEVTTLLEANKKAVQNDEISPFAAAQILLEKYFK</sequence>
<feature type="domain" description="AAA+ ATPase" evidence="3">
    <location>
        <begin position="137"/>
        <end position="311"/>
    </location>
</feature>
<comment type="caution">
    <text evidence="4">The sequence shown here is derived from an EMBL/GenBank/DDBJ whole genome shotgun (WGS) entry which is preliminary data.</text>
</comment>
<keyword evidence="5" id="KW-1185">Reference proteome</keyword>
<dbReference type="PANTHER" id="PTHR23408:SF3">
    <property type="entry name" value="METHYLMALONIC ACIDURIA TYPE A PROTEIN, MITOCHONDRIAL"/>
    <property type="match status" value="1"/>
</dbReference>
<evidence type="ECO:0000313" key="4">
    <source>
        <dbReference type="EMBL" id="MBC5846017.1"/>
    </source>
</evidence>
<dbReference type="Gene3D" id="3.40.50.300">
    <property type="entry name" value="P-loop containing nucleotide triphosphate hydrolases"/>
    <property type="match status" value="1"/>
</dbReference>
<dbReference type="CDD" id="cd03114">
    <property type="entry name" value="MMAA-like"/>
    <property type="match status" value="1"/>
</dbReference>
<evidence type="ECO:0000313" key="5">
    <source>
        <dbReference type="Proteomes" id="UP000641454"/>
    </source>
</evidence>
<dbReference type="InterPro" id="IPR027417">
    <property type="entry name" value="P-loop_NTPase"/>
</dbReference>
<accession>A0A923N2X4</accession>
<keyword evidence="2" id="KW-1133">Transmembrane helix</keyword>
<organism evidence="4 5">
    <name type="scientific">Flavobacterium muglaense</name>
    <dbReference type="NCBI Taxonomy" id="2764716"/>
    <lineage>
        <taxon>Bacteria</taxon>
        <taxon>Pseudomonadati</taxon>
        <taxon>Bacteroidota</taxon>
        <taxon>Flavobacteriia</taxon>
        <taxon>Flavobacteriales</taxon>
        <taxon>Flavobacteriaceae</taxon>
        <taxon>Flavobacterium</taxon>
    </lineage>
</organism>
<dbReference type="AlphaFoldDB" id="A0A923N2X4"/>
<dbReference type="EMBL" id="JACRUL010000065">
    <property type="protein sequence ID" value="MBC5846017.1"/>
    <property type="molecule type" value="Genomic_DNA"/>
</dbReference>
<dbReference type="NCBIfam" id="NF006958">
    <property type="entry name" value="PRK09435.1"/>
    <property type="match status" value="1"/>
</dbReference>
<dbReference type="GO" id="GO:0005525">
    <property type="term" value="F:GTP binding"/>
    <property type="evidence" value="ECO:0007669"/>
    <property type="project" value="InterPro"/>
</dbReference>
<feature type="transmembrane region" description="Helical" evidence="2">
    <location>
        <begin position="24"/>
        <end position="45"/>
    </location>
</feature>
<dbReference type="Gene3D" id="1.10.287.130">
    <property type="match status" value="1"/>
</dbReference>
<keyword evidence="4" id="KW-0378">Hydrolase</keyword>
<dbReference type="SMART" id="SM00382">
    <property type="entry name" value="AAA"/>
    <property type="match status" value="1"/>
</dbReference>
<dbReference type="Gene3D" id="1.20.5.170">
    <property type="match status" value="1"/>
</dbReference>
<comment type="similarity">
    <text evidence="1">Belongs to the SIMIBI class G3E GTPase family. ArgK/MeaB subfamily.</text>
</comment>
<reference evidence="4 5" key="1">
    <citation type="submission" date="2020-08" db="EMBL/GenBank/DDBJ databases">
        <title>Description of novel Flavobacterium F-392 isolate.</title>
        <authorList>
            <person name="Saticioglu I.B."/>
            <person name="Duman M."/>
            <person name="Altun S."/>
        </authorList>
    </citation>
    <scope>NUCLEOTIDE SEQUENCE [LARGE SCALE GENOMIC DNA]</scope>
    <source>
        <strain evidence="4 5">F-392</strain>
    </source>
</reference>
<dbReference type="PANTHER" id="PTHR23408">
    <property type="entry name" value="METHYLMALONYL-COA MUTASE"/>
    <property type="match status" value="1"/>
</dbReference>
<gene>
    <name evidence="4" type="primary">meaB</name>
    <name evidence="4" type="ORF">H8R25_16470</name>
</gene>
<dbReference type="NCBIfam" id="TIGR00750">
    <property type="entry name" value="lao"/>
    <property type="match status" value="1"/>
</dbReference>
<dbReference type="InterPro" id="IPR003593">
    <property type="entry name" value="AAA+_ATPase"/>
</dbReference>
<evidence type="ECO:0000256" key="1">
    <source>
        <dbReference type="ARBA" id="ARBA00009625"/>
    </source>
</evidence>
<proteinExistence type="inferred from homology"/>